<evidence type="ECO:0000313" key="1">
    <source>
        <dbReference type="EMBL" id="AWL28674.1"/>
    </source>
</evidence>
<dbReference type="SUPFAM" id="SSF52540">
    <property type="entry name" value="P-loop containing nucleoside triphosphate hydrolases"/>
    <property type="match status" value="1"/>
</dbReference>
<dbReference type="PANTHER" id="PTHR20873:SF0">
    <property type="entry name" value="L-SERYL-TRNA(SEC) KINASE"/>
    <property type="match status" value="1"/>
</dbReference>
<gene>
    <name evidence="1" type="ORF">DJ533_08900</name>
</gene>
<dbReference type="EMBL" id="CP029397">
    <property type="protein sequence ID" value="AWL28674.1"/>
    <property type="molecule type" value="Genomic_DNA"/>
</dbReference>
<dbReference type="KEGG" id="adv:DJ533_08900"/>
<dbReference type="Proteomes" id="UP000245977">
    <property type="component" value="Chromosome"/>
</dbReference>
<keyword evidence="2" id="KW-1185">Reference proteome</keyword>
<dbReference type="AlphaFoldDB" id="A0A2S2FCI5"/>
<accession>A0A2S2FCI5</accession>
<dbReference type="Gene3D" id="3.40.50.300">
    <property type="entry name" value="P-loop containing nucleotide triphosphate hydrolases"/>
    <property type="match status" value="1"/>
</dbReference>
<reference evidence="1" key="1">
    <citation type="submission" date="2019-08" db="EMBL/GenBank/DDBJ databases">
        <title>The complete genome of Acinetobacter defluvii strain WCHAD010030.</title>
        <authorList>
            <person name="Hu Y."/>
            <person name="Qin J."/>
            <person name="Feng Y."/>
            <person name="Zong Z."/>
        </authorList>
    </citation>
    <scope>NUCLEOTIDE SEQUENCE</scope>
    <source>
        <strain evidence="1">WCHA30</strain>
    </source>
</reference>
<dbReference type="GO" id="GO:0016301">
    <property type="term" value="F:kinase activity"/>
    <property type="evidence" value="ECO:0007669"/>
    <property type="project" value="TreeGrafter"/>
</dbReference>
<organism evidence="1 2">
    <name type="scientific">Acinetobacter defluvii</name>
    <dbReference type="NCBI Taxonomy" id="1871111"/>
    <lineage>
        <taxon>Bacteria</taxon>
        <taxon>Pseudomonadati</taxon>
        <taxon>Pseudomonadota</taxon>
        <taxon>Gammaproteobacteria</taxon>
        <taxon>Moraxellales</taxon>
        <taxon>Moraxellaceae</taxon>
        <taxon>Acinetobacter</taxon>
    </lineage>
</organism>
<proteinExistence type="predicted"/>
<dbReference type="RefSeq" id="WP_065992201.1">
    <property type="nucleotide sequence ID" value="NZ_CP029397.2"/>
</dbReference>
<dbReference type="PANTHER" id="PTHR20873">
    <property type="entry name" value="L-SERYL-TRNA(SEC) KINASE"/>
    <property type="match status" value="1"/>
</dbReference>
<dbReference type="STRING" id="1871111.GCA_001704615_00210"/>
<dbReference type="InterPro" id="IPR052648">
    <property type="entry name" value="Ser-tRNA(Sec)_kinase"/>
</dbReference>
<dbReference type="OrthoDB" id="8913805at2"/>
<sequence>MHINPDHYLDTLHGRLWTLERNVAAWRQCFTDLHYTLSHNTQNHDVYILIGCQASGKSTWAKQHLLKHPDDIVFDAILVKKSERQPIIELTKKFNQNCIAVYFQTPLKICLQRNQQRPQDQVVSEHALTNVYKALELPTHKEGFDQIIIIDT</sequence>
<name>A0A2S2FCI5_9GAMM</name>
<dbReference type="GO" id="GO:0000049">
    <property type="term" value="F:tRNA binding"/>
    <property type="evidence" value="ECO:0007669"/>
    <property type="project" value="TreeGrafter"/>
</dbReference>
<evidence type="ECO:0000313" key="2">
    <source>
        <dbReference type="Proteomes" id="UP000245977"/>
    </source>
</evidence>
<dbReference type="Pfam" id="PF13671">
    <property type="entry name" value="AAA_33"/>
    <property type="match status" value="1"/>
</dbReference>
<dbReference type="InterPro" id="IPR027417">
    <property type="entry name" value="P-loop_NTPase"/>
</dbReference>
<protein>
    <submittedName>
        <fullName evidence="1">AAA family ATPase</fullName>
    </submittedName>
</protein>